<organism evidence="2 3">
    <name type="scientific">Metamycoplasma hominis</name>
    <name type="common">Mycoplasma hominis</name>
    <dbReference type="NCBI Taxonomy" id="2098"/>
    <lineage>
        <taxon>Bacteria</taxon>
        <taxon>Bacillati</taxon>
        <taxon>Mycoplasmatota</taxon>
        <taxon>Mycoplasmoidales</taxon>
        <taxon>Metamycoplasmataceae</taxon>
        <taxon>Metamycoplasma</taxon>
    </lineage>
</organism>
<dbReference type="AlphaFoldDB" id="A0A454CA92"/>
<dbReference type="OrthoDB" id="401395at2"/>
<feature type="chain" id="PRO_5019282829" description="Lipoprotein" evidence="1">
    <location>
        <begin position="23"/>
        <end position="426"/>
    </location>
</feature>
<dbReference type="NCBIfam" id="TIGR04313">
    <property type="entry name" value="aro_clust_Mycop"/>
    <property type="match status" value="1"/>
</dbReference>
<keyword evidence="1" id="KW-0732">Signal</keyword>
<reference evidence="2 3" key="1">
    <citation type="submission" date="2014-08" db="EMBL/GenBank/DDBJ databases">
        <authorList>
            <person name="Kuleshov K."/>
            <person name="Dedkov V."/>
            <person name="Markelov M."/>
            <person name="Pimkina E."/>
        </authorList>
    </citation>
    <scope>NUCLEOTIDE SEQUENCE [LARGE SCALE GENOMIC DNA]</scope>
    <source>
        <strain evidence="3">TOA</strain>
    </source>
</reference>
<feature type="signal peptide" evidence="1">
    <location>
        <begin position="1"/>
        <end position="22"/>
    </location>
</feature>
<evidence type="ECO:0000256" key="1">
    <source>
        <dbReference type="SAM" id="SignalP"/>
    </source>
</evidence>
<name>A0A454CA92_METHO</name>
<dbReference type="PROSITE" id="PS51257">
    <property type="entry name" value="PROKAR_LIPOPROTEIN"/>
    <property type="match status" value="1"/>
</dbReference>
<accession>A0A454CA92</accession>
<proteinExistence type="predicted"/>
<dbReference type="Proteomes" id="UP000029712">
    <property type="component" value="Chromosome"/>
</dbReference>
<gene>
    <name evidence="2" type="ORF">KN71_003080</name>
</gene>
<dbReference type="RefSeq" id="WP_036438620.1">
    <property type="nucleotide sequence ID" value="NZ_CP033021.1"/>
</dbReference>
<protein>
    <recommendedName>
        <fullName evidence="4">Lipoprotein</fullName>
    </recommendedName>
</protein>
<dbReference type="InterPro" id="IPR027593">
    <property type="entry name" value="Aro_clust"/>
</dbReference>
<reference evidence="2 3" key="2">
    <citation type="submission" date="2018-10" db="EMBL/GenBank/DDBJ databases">
        <title>Detection and isolation of Mycoplasma hominis as a predominant microorganism from pelvic cavity of patient with salpingitis and tubo-ovarian abscess.</title>
        <authorList>
            <person name="Guschin A.E."/>
            <person name="Khayrullina G.A."/>
            <person name="Rakovskaya I.V."/>
            <person name="Shelenkov A.A."/>
            <person name="Shagin D.A."/>
        </authorList>
    </citation>
    <scope>NUCLEOTIDE SEQUENCE [LARGE SCALE GENOMIC DNA]</scope>
    <source>
        <strain evidence="3">TOA</strain>
    </source>
</reference>
<dbReference type="EMBL" id="CP033021">
    <property type="protein sequence ID" value="AYN65651.1"/>
    <property type="molecule type" value="Genomic_DNA"/>
</dbReference>
<evidence type="ECO:0000313" key="3">
    <source>
        <dbReference type="Proteomes" id="UP000029712"/>
    </source>
</evidence>
<evidence type="ECO:0000313" key="2">
    <source>
        <dbReference type="EMBL" id="AYN65651.1"/>
    </source>
</evidence>
<sequence>MKKLLKISLSLPLVIATIPLVASSCKQTNIEIKKPDDKKETANQIQAKINKEFQKNKVVQKLLSSFIENEKEQDIFVQNQNNILPNVYSELKFSLLYFPIYNRASDNPGSELYGFIRQSREIIENTLQRNWYWYLKQIGNFVYSINPYNDRYIETPQTKKTIQSAQKDIGILYKIRDAMPKDIIELPYNPISSDELKEIVAKKINESIDSEVQDQFSDYLEDRIDESSKLKIDAASDITNFLKSKINLNDAKKLIENYLNNKNKFEISNEYQINNEISKKIFNLLNTKGSSFDNYASKKIFYVAYDHKTWIRVIVYTENNVKKISINPDVYILNQSNSYEQSKEILKKLNKQIFIERLNSIIDSLIENINEKDFNIKNFFEKNNDKKFFELFQKFSYNKYLIEAMQKINKEKDLIYRYSWETVDYE</sequence>
<evidence type="ECO:0008006" key="4">
    <source>
        <dbReference type="Google" id="ProtNLM"/>
    </source>
</evidence>